<dbReference type="AlphaFoldDB" id="A0AAN6SCL4"/>
<comment type="caution">
    <text evidence="1">The sequence shown here is derived from an EMBL/GenBank/DDBJ whole genome shotgun (WGS) entry which is preliminary data.</text>
</comment>
<evidence type="ECO:0000313" key="2">
    <source>
        <dbReference type="Proteomes" id="UP001303222"/>
    </source>
</evidence>
<dbReference type="Proteomes" id="UP001303222">
    <property type="component" value="Unassembled WGS sequence"/>
</dbReference>
<accession>A0AAN6SCL4</accession>
<proteinExistence type="predicted"/>
<keyword evidence="2" id="KW-1185">Reference proteome</keyword>
<dbReference type="EMBL" id="MU859289">
    <property type="protein sequence ID" value="KAK3948036.1"/>
    <property type="molecule type" value="Genomic_DNA"/>
</dbReference>
<sequence length="306" mass="34743">MSFPVRGSLHTGERTSPYDFGIHEDYLTFTPPLLYFLSKTLEGLLNPYQPSTALPASNSNLLRLASPNTCSLTETEERMSIYNDRHRSDQVQAALAFLFVTLVCYAVRAEGKWNRSSLKGRWSYKLEWIAKYASEARTLAPIMVPPHGDYRNVLRSEATRLLARVALSACLCPIAEYLFCARETVSERFYSHTMQGNTDGESAHGALVVNGLFMVYLVFRYGTLPCLITALASGAIMFGQPPGSWDELVAQSALGVWDMWIERWIIAHEKENAAKEARYMAVMKHLEPEDWRDVFKYLPELRPDLR</sequence>
<name>A0AAN6SCL4_9PEZI</name>
<reference evidence="1" key="1">
    <citation type="journal article" date="2023" name="Mol. Phylogenet. Evol.">
        <title>Genome-scale phylogeny and comparative genomics of the fungal order Sordariales.</title>
        <authorList>
            <person name="Hensen N."/>
            <person name="Bonometti L."/>
            <person name="Westerberg I."/>
            <person name="Brannstrom I.O."/>
            <person name="Guillou S."/>
            <person name="Cros-Aarteil S."/>
            <person name="Calhoun S."/>
            <person name="Haridas S."/>
            <person name="Kuo A."/>
            <person name="Mondo S."/>
            <person name="Pangilinan J."/>
            <person name="Riley R."/>
            <person name="LaButti K."/>
            <person name="Andreopoulos B."/>
            <person name="Lipzen A."/>
            <person name="Chen C."/>
            <person name="Yan M."/>
            <person name="Daum C."/>
            <person name="Ng V."/>
            <person name="Clum A."/>
            <person name="Steindorff A."/>
            <person name="Ohm R.A."/>
            <person name="Martin F."/>
            <person name="Silar P."/>
            <person name="Natvig D.O."/>
            <person name="Lalanne C."/>
            <person name="Gautier V."/>
            <person name="Ament-Velasquez S.L."/>
            <person name="Kruys A."/>
            <person name="Hutchinson M.I."/>
            <person name="Powell A.J."/>
            <person name="Barry K."/>
            <person name="Miller A.N."/>
            <person name="Grigoriev I.V."/>
            <person name="Debuchy R."/>
            <person name="Gladieux P."/>
            <person name="Hiltunen Thoren M."/>
            <person name="Johannesson H."/>
        </authorList>
    </citation>
    <scope>NUCLEOTIDE SEQUENCE</scope>
    <source>
        <strain evidence="1">CBS 626.80</strain>
    </source>
</reference>
<protein>
    <submittedName>
        <fullName evidence="1">Uncharacterized protein</fullName>
    </submittedName>
</protein>
<reference evidence="1" key="2">
    <citation type="submission" date="2023-06" db="EMBL/GenBank/DDBJ databases">
        <authorList>
            <consortium name="Lawrence Berkeley National Laboratory"/>
            <person name="Mondo S.J."/>
            <person name="Hensen N."/>
            <person name="Bonometti L."/>
            <person name="Westerberg I."/>
            <person name="Brannstrom I.O."/>
            <person name="Guillou S."/>
            <person name="Cros-Aarteil S."/>
            <person name="Calhoun S."/>
            <person name="Haridas S."/>
            <person name="Kuo A."/>
            <person name="Pangilinan J."/>
            <person name="Riley R."/>
            <person name="Labutti K."/>
            <person name="Andreopoulos B."/>
            <person name="Lipzen A."/>
            <person name="Chen C."/>
            <person name="Yanf M."/>
            <person name="Daum C."/>
            <person name="Ng V."/>
            <person name="Clum A."/>
            <person name="Steindorff A."/>
            <person name="Ohm R."/>
            <person name="Martin F."/>
            <person name="Silar P."/>
            <person name="Natvig D."/>
            <person name="Lalanne C."/>
            <person name="Gautier V."/>
            <person name="Ament-Velasquez S.L."/>
            <person name="Kruys A."/>
            <person name="Hutchinson M.I."/>
            <person name="Powell A.J."/>
            <person name="Barry K."/>
            <person name="Miller A.N."/>
            <person name="Grigoriev I.V."/>
            <person name="Debuchy R."/>
            <person name="Gladieux P."/>
            <person name="Thoren M.H."/>
            <person name="Johannesson H."/>
        </authorList>
    </citation>
    <scope>NUCLEOTIDE SEQUENCE</scope>
    <source>
        <strain evidence="1">CBS 626.80</strain>
    </source>
</reference>
<gene>
    <name evidence="1" type="ORF">QBC32DRAFT_67652</name>
</gene>
<organism evidence="1 2">
    <name type="scientific">Pseudoneurospora amorphoporcata</name>
    <dbReference type="NCBI Taxonomy" id="241081"/>
    <lineage>
        <taxon>Eukaryota</taxon>
        <taxon>Fungi</taxon>
        <taxon>Dikarya</taxon>
        <taxon>Ascomycota</taxon>
        <taxon>Pezizomycotina</taxon>
        <taxon>Sordariomycetes</taxon>
        <taxon>Sordariomycetidae</taxon>
        <taxon>Sordariales</taxon>
        <taxon>Sordariaceae</taxon>
        <taxon>Pseudoneurospora</taxon>
    </lineage>
</organism>
<evidence type="ECO:0000313" key="1">
    <source>
        <dbReference type="EMBL" id="KAK3948036.1"/>
    </source>
</evidence>